<keyword evidence="2" id="KW-1185">Reference proteome</keyword>
<evidence type="ECO:0000313" key="1">
    <source>
        <dbReference type="EMBL" id="CUH77500.1"/>
    </source>
</evidence>
<dbReference type="OrthoDB" id="7875167at2"/>
<accession>A0A0P1G7L6</accession>
<organism evidence="1 2">
    <name type="scientific">Tropicibacter naphthalenivorans</name>
    <dbReference type="NCBI Taxonomy" id="441103"/>
    <lineage>
        <taxon>Bacteria</taxon>
        <taxon>Pseudomonadati</taxon>
        <taxon>Pseudomonadota</taxon>
        <taxon>Alphaproteobacteria</taxon>
        <taxon>Rhodobacterales</taxon>
        <taxon>Roseobacteraceae</taxon>
        <taxon>Tropicibacter</taxon>
    </lineage>
</organism>
<dbReference type="AlphaFoldDB" id="A0A0P1G7L6"/>
<dbReference type="EMBL" id="CYSE01000002">
    <property type="protein sequence ID" value="CUH77500.1"/>
    <property type="molecule type" value="Genomic_DNA"/>
</dbReference>
<sequence>MSLSTFAAATIGLASLTTTDADTPKAEMLMAQAVPFVSTQSYVGPKGDYMTTPQGCTYRKTKAPGYPARWILVLNPHHIGKPNSPRNCKGML</sequence>
<gene>
    <name evidence="1" type="ORF">TRN7648_01507</name>
</gene>
<dbReference type="Proteomes" id="UP000054935">
    <property type="component" value="Unassembled WGS sequence"/>
</dbReference>
<proteinExistence type="predicted"/>
<name>A0A0P1G7L6_9RHOB</name>
<reference evidence="1 2" key="1">
    <citation type="submission" date="2015-09" db="EMBL/GenBank/DDBJ databases">
        <authorList>
            <consortium name="Swine Surveillance"/>
        </authorList>
    </citation>
    <scope>NUCLEOTIDE SEQUENCE [LARGE SCALE GENOMIC DNA]</scope>
    <source>
        <strain evidence="1 2">CECT 7648</strain>
    </source>
</reference>
<protein>
    <submittedName>
        <fullName evidence="1">Uncharacterized protein</fullName>
    </submittedName>
</protein>
<dbReference type="RefSeq" id="WP_058246997.1">
    <property type="nucleotide sequence ID" value="NZ_CYSE01000002.1"/>
</dbReference>
<evidence type="ECO:0000313" key="2">
    <source>
        <dbReference type="Proteomes" id="UP000054935"/>
    </source>
</evidence>